<evidence type="ECO:0000259" key="2">
    <source>
        <dbReference type="Pfam" id="PF11127"/>
    </source>
</evidence>
<dbReference type="KEGG" id="tfa:BW733_00765"/>
<dbReference type="AlphaFoldDB" id="A0A1Q2CU12"/>
<dbReference type="EMBL" id="CP019607">
    <property type="protein sequence ID" value="AQP49583.1"/>
    <property type="molecule type" value="Genomic_DNA"/>
</dbReference>
<keyword evidence="1" id="KW-1133">Transmembrane helix</keyword>
<dbReference type="Proteomes" id="UP000188235">
    <property type="component" value="Chromosome"/>
</dbReference>
<proteinExistence type="predicted"/>
<feature type="transmembrane region" description="Helical" evidence="1">
    <location>
        <begin position="12"/>
        <end position="32"/>
    </location>
</feature>
<evidence type="ECO:0000313" key="3">
    <source>
        <dbReference type="EMBL" id="AQP49583.1"/>
    </source>
</evidence>
<name>A0A1Q2CU12_9ACTN</name>
<sequence>MRFAQFMASGAGRGLRVAAGIIAIVAGIAVLAMKGSVILGVVLLAVGAFFAVVGSINVCPLTPIFGGPFNGRRVNPS</sequence>
<dbReference type="InterPro" id="IPR021309">
    <property type="entry name" value="YgaP-like_TM"/>
</dbReference>
<keyword evidence="1" id="KW-0812">Transmembrane</keyword>
<feature type="domain" description="Inner membrane protein YgaP-like transmembrane" evidence="2">
    <location>
        <begin position="10"/>
        <end position="66"/>
    </location>
</feature>
<protein>
    <recommendedName>
        <fullName evidence="2">Inner membrane protein YgaP-like transmembrane domain-containing protein</fullName>
    </recommendedName>
</protein>
<organism evidence="3 4">
    <name type="scientific">Tessaracoccus flavescens</name>
    <dbReference type="NCBI Taxonomy" id="399497"/>
    <lineage>
        <taxon>Bacteria</taxon>
        <taxon>Bacillati</taxon>
        <taxon>Actinomycetota</taxon>
        <taxon>Actinomycetes</taxon>
        <taxon>Propionibacteriales</taxon>
        <taxon>Propionibacteriaceae</taxon>
        <taxon>Tessaracoccus</taxon>
    </lineage>
</organism>
<feature type="transmembrane region" description="Helical" evidence="1">
    <location>
        <begin position="38"/>
        <end position="65"/>
    </location>
</feature>
<dbReference type="RefSeq" id="WP_077347020.1">
    <property type="nucleotide sequence ID" value="NZ_CP019607.1"/>
</dbReference>
<keyword evidence="1" id="KW-0472">Membrane</keyword>
<gene>
    <name evidence="3" type="ORF">BW733_00765</name>
</gene>
<dbReference type="Pfam" id="PF11127">
    <property type="entry name" value="YgaP-like_TM"/>
    <property type="match status" value="1"/>
</dbReference>
<reference evidence="3 4" key="1">
    <citation type="journal article" date="2008" name="Int. J. Syst. Evol. Microbiol.">
        <title>Tessaracoccus flavescens sp. nov., isolated from marine sediment.</title>
        <authorList>
            <person name="Lee D.W."/>
            <person name="Lee S.D."/>
        </authorList>
    </citation>
    <scope>NUCLEOTIDE SEQUENCE [LARGE SCALE GENOMIC DNA]</scope>
    <source>
        <strain evidence="3 4">SST-39T</strain>
    </source>
</reference>
<keyword evidence="4" id="KW-1185">Reference proteome</keyword>
<evidence type="ECO:0000256" key="1">
    <source>
        <dbReference type="SAM" id="Phobius"/>
    </source>
</evidence>
<evidence type="ECO:0000313" key="4">
    <source>
        <dbReference type="Proteomes" id="UP000188235"/>
    </source>
</evidence>
<accession>A0A1Q2CU12</accession>